<dbReference type="EC" id="2.4.1.266" evidence="7"/>
<keyword evidence="13" id="KW-1185">Reference proteome</keyword>
<evidence type="ECO:0000256" key="7">
    <source>
        <dbReference type="ARBA" id="ARBA00039022"/>
    </source>
</evidence>
<dbReference type="Proteomes" id="UP001601444">
    <property type="component" value="Unassembled WGS sequence"/>
</dbReference>
<organism evidence="12 13">
    <name type="scientific">Nocardia thailandica</name>
    <dbReference type="NCBI Taxonomy" id="257275"/>
    <lineage>
        <taxon>Bacteria</taxon>
        <taxon>Bacillati</taxon>
        <taxon>Actinomycetota</taxon>
        <taxon>Actinomycetes</taxon>
        <taxon>Mycobacteriales</taxon>
        <taxon>Nocardiaceae</taxon>
        <taxon>Nocardia</taxon>
    </lineage>
</organism>
<comment type="catalytic activity">
    <reaction evidence="9">
        <text>(2R)-3-phosphoglycerate + UDP-alpha-D-glucose = (2R)-2-O-(alpha-D-glucopyranosyl)-3-phospho-glycerate + UDP + H(+)</text>
        <dbReference type="Rhea" id="RHEA:31319"/>
        <dbReference type="ChEBI" id="CHEBI:15378"/>
        <dbReference type="ChEBI" id="CHEBI:58223"/>
        <dbReference type="ChEBI" id="CHEBI:58272"/>
        <dbReference type="ChEBI" id="CHEBI:58885"/>
        <dbReference type="ChEBI" id="CHEBI:62600"/>
        <dbReference type="EC" id="2.4.1.266"/>
    </reaction>
    <physiologicalReaction direction="left-to-right" evidence="9">
        <dbReference type="Rhea" id="RHEA:31320"/>
    </physiologicalReaction>
</comment>
<dbReference type="EMBL" id="JBIAMX010000004">
    <property type="protein sequence ID" value="MFF0543095.1"/>
    <property type="molecule type" value="Genomic_DNA"/>
</dbReference>
<evidence type="ECO:0000313" key="12">
    <source>
        <dbReference type="EMBL" id="MFF0543095.1"/>
    </source>
</evidence>
<comment type="catalytic activity">
    <reaction evidence="10">
        <text>an NDP-alpha-D-glucose + (2R)-3-phosphoglycerate = (2R)-2-O-(alpha-D-glucopyranosyl)-3-phospho-glycerate + a ribonucleoside 5'-diphosphate + H(+)</text>
        <dbReference type="Rhea" id="RHEA:47244"/>
        <dbReference type="ChEBI" id="CHEBI:15378"/>
        <dbReference type="ChEBI" id="CHEBI:57930"/>
        <dbReference type="ChEBI" id="CHEBI:58272"/>
        <dbReference type="ChEBI" id="CHEBI:62600"/>
        <dbReference type="ChEBI" id="CHEBI:76533"/>
        <dbReference type="EC" id="2.4.1.266"/>
    </reaction>
    <physiologicalReaction direction="left-to-right" evidence="10">
        <dbReference type="Rhea" id="RHEA:47245"/>
    </physiologicalReaction>
</comment>
<evidence type="ECO:0000256" key="5">
    <source>
        <dbReference type="ARBA" id="ARBA00022679"/>
    </source>
</evidence>
<evidence type="ECO:0000256" key="3">
    <source>
        <dbReference type="ARBA" id="ARBA00006739"/>
    </source>
</evidence>
<comment type="similarity">
    <text evidence="3">Belongs to the glycosyltransferase 2 family.</text>
</comment>
<dbReference type="SUPFAM" id="SSF53448">
    <property type="entry name" value="Nucleotide-diphospho-sugar transferases"/>
    <property type="match status" value="1"/>
</dbReference>
<dbReference type="PANTHER" id="PTHR48090:SF10">
    <property type="entry name" value="GLUCOSYL-3-PHOSPHOGLYCERATE SYNTHASE"/>
    <property type="match status" value="1"/>
</dbReference>
<dbReference type="GO" id="GO:0016757">
    <property type="term" value="F:glycosyltransferase activity"/>
    <property type="evidence" value="ECO:0007669"/>
    <property type="project" value="UniProtKB-KW"/>
</dbReference>
<evidence type="ECO:0000256" key="6">
    <source>
        <dbReference type="ARBA" id="ARBA00022842"/>
    </source>
</evidence>
<evidence type="ECO:0000256" key="2">
    <source>
        <dbReference type="ARBA" id="ARBA00001946"/>
    </source>
</evidence>
<comment type="cofactor">
    <cofactor evidence="2">
        <name>Mg(2+)</name>
        <dbReference type="ChEBI" id="CHEBI:18420"/>
    </cofactor>
</comment>
<evidence type="ECO:0000259" key="11">
    <source>
        <dbReference type="Pfam" id="PF00535"/>
    </source>
</evidence>
<dbReference type="Gene3D" id="3.90.550.10">
    <property type="entry name" value="Spore Coat Polysaccharide Biosynthesis Protein SpsA, Chain A"/>
    <property type="match status" value="1"/>
</dbReference>
<keyword evidence="4 12" id="KW-0328">Glycosyltransferase</keyword>
<dbReference type="RefSeq" id="WP_387699766.1">
    <property type="nucleotide sequence ID" value="NZ_JBIAMX010000004.1"/>
</dbReference>
<dbReference type="PANTHER" id="PTHR48090">
    <property type="entry name" value="UNDECAPRENYL-PHOSPHATE 4-DEOXY-4-FORMAMIDO-L-ARABINOSE TRANSFERASE-RELATED"/>
    <property type="match status" value="1"/>
</dbReference>
<gene>
    <name evidence="12" type="ORF">ACFYTF_09665</name>
</gene>
<dbReference type="InterPro" id="IPR001173">
    <property type="entry name" value="Glyco_trans_2-like"/>
</dbReference>
<reference evidence="12 13" key="1">
    <citation type="submission" date="2024-10" db="EMBL/GenBank/DDBJ databases">
        <title>The Natural Products Discovery Center: Release of the First 8490 Sequenced Strains for Exploring Actinobacteria Biosynthetic Diversity.</title>
        <authorList>
            <person name="Kalkreuter E."/>
            <person name="Kautsar S.A."/>
            <person name="Yang D."/>
            <person name="Bader C.D."/>
            <person name="Teijaro C.N."/>
            <person name="Fluegel L."/>
            <person name="Davis C.M."/>
            <person name="Simpson J.R."/>
            <person name="Lauterbach L."/>
            <person name="Steele A.D."/>
            <person name="Gui C."/>
            <person name="Meng S."/>
            <person name="Li G."/>
            <person name="Viehrig K."/>
            <person name="Ye F."/>
            <person name="Su P."/>
            <person name="Kiefer A.F."/>
            <person name="Nichols A."/>
            <person name="Cepeda A.J."/>
            <person name="Yan W."/>
            <person name="Fan B."/>
            <person name="Jiang Y."/>
            <person name="Adhikari A."/>
            <person name="Zheng C.-J."/>
            <person name="Schuster L."/>
            <person name="Cowan T.M."/>
            <person name="Smanski M.J."/>
            <person name="Chevrette M.G."/>
            <person name="De Carvalho L.P.S."/>
            <person name="Shen B."/>
        </authorList>
    </citation>
    <scope>NUCLEOTIDE SEQUENCE [LARGE SCALE GENOMIC DNA]</scope>
    <source>
        <strain evidence="12 13">NPDC004045</strain>
    </source>
</reference>
<dbReference type="InterPro" id="IPR050256">
    <property type="entry name" value="Glycosyltransferase_2"/>
</dbReference>
<evidence type="ECO:0000256" key="8">
    <source>
        <dbReference type="ARBA" id="ARBA00040894"/>
    </source>
</evidence>
<evidence type="ECO:0000256" key="1">
    <source>
        <dbReference type="ARBA" id="ARBA00001936"/>
    </source>
</evidence>
<name>A0ABW6PL21_9NOCA</name>
<keyword evidence="5 12" id="KW-0808">Transferase</keyword>
<evidence type="ECO:0000256" key="4">
    <source>
        <dbReference type="ARBA" id="ARBA00022676"/>
    </source>
</evidence>
<evidence type="ECO:0000256" key="9">
    <source>
        <dbReference type="ARBA" id="ARBA00048689"/>
    </source>
</evidence>
<dbReference type="InterPro" id="IPR029044">
    <property type="entry name" value="Nucleotide-diphossugar_trans"/>
</dbReference>
<protein>
    <recommendedName>
        <fullName evidence="8">Glucosyl-3-phosphoglycerate synthase</fullName>
        <ecNumber evidence="7">2.4.1.266</ecNumber>
    </recommendedName>
</protein>
<dbReference type="Pfam" id="PF00535">
    <property type="entry name" value="Glycos_transf_2"/>
    <property type="match status" value="1"/>
</dbReference>
<evidence type="ECO:0000256" key="10">
    <source>
        <dbReference type="ARBA" id="ARBA00048997"/>
    </source>
</evidence>
<comment type="cofactor">
    <cofactor evidence="1">
        <name>Mn(2+)</name>
        <dbReference type="ChEBI" id="CHEBI:29035"/>
    </cofactor>
</comment>
<evidence type="ECO:0000313" key="13">
    <source>
        <dbReference type="Proteomes" id="UP001601444"/>
    </source>
</evidence>
<comment type="caution">
    <text evidence="12">The sequence shown here is derived from an EMBL/GenBank/DDBJ whole genome shotgun (WGS) entry which is preliminary data.</text>
</comment>
<feature type="domain" description="Glycosyltransferase 2-like" evidence="11">
    <location>
        <begin position="30"/>
        <end position="143"/>
    </location>
</feature>
<sequence>MQTYEGVIRWFDRVPAVAALIDAKQDRRVSVVLPTRDDETTVAGVLASVRPLLGGLVDELLVVDAGSADRTVARARAAGALVYTREEALPEVPPRPGRGEVLWRSLAVATGDLVVFLGADLAQPNPDLVPALLAPLLTDPGIQLVKGCYRPGPVATGGERIDQLVARPLLSALAPALAEVTEPLGSEYAATRALLTSIPFAAGDGADLGVLVDCWQRYGPGAVAQADLGDPVPRASAPEDPGAASRQVIATLLDRLGIRDSGIGVTRLLPDRGAWRRERSDVSLLDRPPMAAFAGRHIA</sequence>
<keyword evidence="6" id="KW-0460">Magnesium</keyword>
<proteinExistence type="inferred from homology"/>
<dbReference type="NCBIfam" id="NF010496">
    <property type="entry name" value="PRK13915.1"/>
    <property type="match status" value="1"/>
</dbReference>
<accession>A0ABW6PL21</accession>